<evidence type="ECO:0000256" key="3">
    <source>
        <dbReference type="ARBA" id="ARBA00022448"/>
    </source>
</evidence>
<gene>
    <name evidence="10" type="ORF">TSYNT_6293</name>
</gene>
<comment type="similarity">
    <text evidence="2">Belongs to the ABC transporter superfamily.</text>
</comment>
<dbReference type="InterPro" id="IPR050086">
    <property type="entry name" value="MetN_ABC_transporter-like"/>
</dbReference>
<dbReference type="Pfam" id="PF00005">
    <property type="entry name" value="ABC_tran"/>
    <property type="match status" value="1"/>
</dbReference>
<evidence type="ECO:0000313" key="11">
    <source>
        <dbReference type="Proteomes" id="UP000062160"/>
    </source>
</evidence>
<name>A0A0U9HDZ2_9FIRM</name>
<evidence type="ECO:0000256" key="2">
    <source>
        <dbReference type="ARBA" id="ARBA00005417"/>
    </source>
</evidence>
<dbReference type="Gene3D" id="3.40.50.300">
    <property type="entry name" value="P-loop containing nucleotide triphosphate hydrolases"/>
    <property type="match status" value="1"/>
</dbReference>
<evidence type="ECO:0000259" key="9">
    <source>
        <dbReference type="PROSITE" id="PS50893"/>
    </source>
</evidence>
<dbReference type="SMART" id="SM00382">
    <property type="entry name" value="AAA"/>
    <property type="match status" value="1"/>
</dbReference>
<evidence type="ECO:0000256" key="4">
    <source>
        <dbReference type="ARBA" id="ARBA00022475"/>
    </source>
</evidence>
<dbReference type="InterPro" id="IPR030679">
    <property type="entry name" value="ABC_ATPase_HisP-typ"/>
</dbReference>
<dbReference type="GO" id="GO:0005524">
    <property type="term" value="F:ATP binding"/>
    <property type="evidence" value="ECO:0007669"/>
    <property type="project" value="UniProtKB-KW"/>
</dbReference>
<evidence type="ECO:0000256" key="1">
    <source>
        <dbReference type="ARBA" id="ARBA00004202"/>
    </source>
</evidence>
<keyword evidence="6 10" id="KW-0067">ATP-binding</keyword>
<evidence type="ECO:0000256" key="7">
    <source>
        <dbReference type="ARBA" id="ARBA00022970"/>
    </source>
</evidence>
<keyword evidence="5" id="KW-0547">Nucleotide-binding</keyword>
<keyword evidence="8" id="KW-0472">Membrane</keyword>
<dbReference type="Proteomes" id="UP000062160">
    <property type="component" value="Unassembled WGS sequence"/>
</dbReference>
<dbReference type="PROSITE" id="PS50893">
    <property type="entry name" value="ABC_TRANSPORTER_2"/>
    <property type="match status" value="1"/>
</dbReference>
<protein>
    <submittedName>
        <fullName evidence="10">Polar amino acid transport system ATP-binding protein</fullName>
    </submittedName>
</protein>
<keyword evidence="11" id="KW-1185">Reference proteome</keyword>
<keyword evidence="7" id="KW-0029">Amino-acid transport</keyword>
<dbReference type="OrthoDB" id="9802264at2"/>
<organism evidence="10">
    <name type="scientific">Tepidanaerobacter syntrophicus</name>
    <dbReference type="NCBI Taxonomy" id="224999"/>
    <lineage>
        <taxon>Bacteria</taxon>
        <taxon>Bacillati</taxon>
        <taxon>Bacillota</taxon>
        <taxon>Clostridia</taxon>
        <taxon>Thermosediminibacterales</taxon>
        <taxon>Tepidanaerobacteraceae</taxon>
        <taxon>Tepidanaerobacter</taxon>
    </lineage>
</organism>
<dbReference type="RefSeq" id="WP_059032176.1">
    <property type="nucleotide sequence ID" value="NZ_BSDN01000003.1"/>
</dbReference>
<dbReference type="PANTHER" id="PTHR43166:SF9">
    <property type="entry name" value="GLUTAMATE_ASPARTATE IMPORT ATP-BINDING PROTEIN GLTL"/>
    <property type="match status" value="1"/>
</dbReference>
<dbReference type="EMBL" id="DF977000">
    <property type="protein sequence ID" value="GAQ24909.1"/>
    <property type="molecule type" value="Genomic_DNA"/>
</dbReference>
<accession>A0A0U9HDZ2</accession>
<dbReference type="GO" id="GO:0005886">
    <property type="term" value="C:plasma membrane"/>
    <property type="evidence" value="ECO:0007669"/>
    <property type="project" value="UniProtKB-SubCell"/>
</dbReference>
<dbReference type="PANTHER" id="PTHR43166">
    <property type="entry name" value="AMINO ACID IMPORT ATP-BINDING PROTEIN"/>
    <property type="match status" value="1"/>
</dbReference>
<proteinExistence type="inferred from homology"/>
<keyword evidence="3" id="KW-0813">Transport</keyword>
<evidence type="ECO:0000256" key="6">
    <source>
        <dbReference type="ARBA" id="ARBA00022840"/>
    </source>
</evidence>
<dbReference type="InterPro" id="IPR027417">
    <property type="entry name" value="P-loop_NTPase"/>
</dbReference>
<evidence type="ECO:0000313" key="10">
    <source>
        <dbReference type="EMBL" id="GAQ24909.1"/>
    </source>
</evidence>
<dbReference type="PIRSF" id="PIRSF039085">
    <property type="entry name" value="ABC_ATPase_HisP"/>
    <property type="match status" value="1"/>
</dbReference>
<sequence>MAVLSVEGLYKSFKGKAVLKDITFQLAQNEILAIIGRSGVGKTTLLGCINNLVRCDRGTIIVDGMYLCKDENGTSVYAKPAQILEIRKKVGLVFQNFNLFPHMSVLENIIEAPINVFGASKKEAEGKARELLKMLDLEDKANSYPFELSGGQKQRVAIARACALNPKIMCLDEPTSALDPELREGIALIAEKLAADGMGVLIITHDMNFAKRVAHRVIFMDEGRIVKEAGKEEFFNNIENERIKSFVMMD</sequence>
<keyword evidence="4" id="KW-1003">Cell membrane</keyword>
<comment type="subcellular location">
    <subcellularLocation>
        <location evidence="1">Cell membrane</location>
        <topology evidence="1">Peripheral membrane protein</topology>
    </subcellularLocation>
</comment>
<dbReference type="InterPro" id="IPR003439">
    <property type="entry name" value="ABC_transporter-like_ATP-bd"/>
</dbReference>
<reference evidence="10" key="1">
    <citation type="journal article" date="2016" name="Genome Announc.">
        <title>Draft Genome Sequence of the Syntrophic Lactate-Degrading Bacterium Tepidanaerobacter syntrophicus JLT.</title>
        <authorList>
            <person name="Matsuura N."/>
            <person name="Ohashi A."/>
            <person name="Tourlousse D.M."/>
            <person name="Sekiguchi Y."/>
        </authorList>
    </citation>
    <scope>NUCLEOTIDE SEQUENCE [LARGE SCALE GENOMIC DNA]</scope>
    <source>
        <strain evidence="10">JL</strain>
    </source>
</reference>
<dbReference type="GO" id="GO:0016887">
    <property type="term" value="F:ATP hydrolysis activity"/>
    <property type="evidence" value="ECO:0007669"/>
    <property type="project" value="InterPro"/>
</dbReference>
<feature type="domain" description="ABC transporter" evidence="9">
    <location>
        <begin position="4"/>
        <end position="247"/>
    </location>
</feature>
<dbReference type="STRING" id="224999.GCA_001485475_00918"/>
<evidence type="ECO:0000256" key="8">
    <source>
        <dbReference type="ARBA" id="ARBA00023136"/>
    </source>
</evidence>
<dbReference type="InterPro" id="IPR003593">
    <property type="entry name" value="AAA+_ATPase"/>
</dbReference>
<dbReference type="AlphaFoldDB" id="A0A0U9HDZ2"/>
<dbReference type="GO" id="GO:0015424">
    <property type="term" value="F:ABC-type amino acid transporter activity"/>
    <property type="evidence" value="ECO:0007669"/>
    <property type="project" value="InterPro"/>
</dbReference>
<evidence type="ECO:0000256" key="5">
    <source>
        <dbReference type="ARBA" id="ARBA00022741"/>
    </source>
</evidence>
<dbReference type="SUPFAM" id="SSF52540">
    <property type="entry name" value="P-loop containing nucleoside triphosphate hydrolases"/>
    <property type="match status" value="1"/>
</dbReference>